<dbReference type="Pfam" id="PF02996">
    <property type="entry name" value="Prefoldin"/>
    <property type="match status" value="1"/>
</dbReference>
<dbReference type="GO" id="GO:0016272">
    <property type="term" value="C:prefoldin complex"/>
    <property type="evidence" value="ECO:0007669"/>
    <property type="project" value="UniProtKB-UniRule"/>
</dbReference>
<dbReference type="GO" id="GO:0005737">
    <property type="term" value="C:cytoplasm"/>
    <property type="evidence" value="ECO:0007669"/>
    <property type="project" value="UniProtKB-SubCell"/>
</dbReference>
<evidence type="ECO:0000256" key="6">
    <source>
        <dbReference type="NCBIfam" id="TIGR00293"/>
    </source>
</evidence>
<evidence type="ECO:0000256" key="5">
    <source>
        <dbReference type="HAMAP-Rule" id="MF_00308"/>
    </source>
</evidence>
<comment type="similarity">
    <text evidence="5">Belongs to the prefoldin alpha subunit family.</text>
</comment>
<accession>A0A1W6K1S6</accession>
<dbReference type="SUPFAM" id="SSF46579">
    <property type="entry name" value="Prefoldin"/>
    <property type="match status" value="1"/>
</dbReference>
<comment type="function">
    <text evidence="4 5">Molecular chaperone capable of stabilizing a range of proteins. Seems to fulfill an ATP-independent, HSP70-like function in archaeal de novo protein folding.</text>
</comment>
<dbReference type="RefSeq" id="WP_148692265.1">
    <property type="nucleotide sequence ID" value="NZ_CP020477.1"/>
</dbReference>
<feature type="coiled-coil region" evidence="7">
    <location>
        <begin position="12"/>
        <end position="42"/>
    </location>
</feature>
<name>A0A1W6K1S6_9CREN</name>
<reference evidence="8 9" key="1">
    <citation type="submission" date="2017-03" db="EMBL/GenBank/DDBJ databases">
        <title>Sulfur activation and transportation mechanism of thermophilic Archaea Acidianus manzaensis YN-25.</title>
        <authorList>
            <person name="Ma Y."/>
            <person name="Yang Y."/>
            <person name="Xia J."/>
        </authorList>
    </citation>
    <scope>NUCLEOTIDE SEQUENCE [LARGE SCALE GENOMIC DNA]</scope>
    <source>
        <strain evidence="8 9">YN-25</strain>
    </source>
</reference>
<keyword evidence="5" id="KW-0963">Cytoplasm</keyword>
<comment type="subcellular location">
    <subcellularLocation>
        <location evidence="5">Cytoplasm</location>
    </subcellularLocation>
</comment>
<organism evidence="8 9">
    <name type="scientific">Acidianus manzaensis</name>
    <dbReference type="NCBI Taxonomy" id="282676"/>
    <lineage>
        <taxon>Archaea</taxon>
        <taxon>Thermoproteota</taxon>
        <taxon>Thermoprotei</taxon>
        <taxon>Sulfolobales</taxon>
        <taxon>Sulfolobaceae</taxon>
        <taxon>Acidianus</taxon>
    </lineage>
</organism>
<evidence type="ECO:0000256" key="4">
    <source>
        <dbReference type="ARBA" id="ARBA00025077"/>
    </source>
</evidence>
<dbReference type="InterPro" id="IPR009053">
    <property type="entry name" value="Prefoldin"/>
</dbReference>
<dbReference type="NCBIfam" id="TIGR00293">
    <property type="entry name" value="prefoldin subunit alpha"/>
    <property type="match status" value="1"/>
</dbReference>
<dbReference type="KEGG" id="aman:B6F84_10890"/>
<comment type="subunit">
    <text evidence="2 5">Heterohexamer of two alpha and four beta subunits.</text>
</comment>
<dbReference type="InterPro" id="IPR004127">
    <property type="entry name" value="Prefoldin_subunit_alpha"/>
</dbReference>
<protein>
    <recommendedName>
        <fullName evidence="5 6">Prefoldin subunit alpha</fullName>
    </recommendedName>
    <alternativeName>
        <fullName evidence="5">GimC subunit alpha</fullName>
    </alternativeName>
</protein>
<proteinExistence type="inferred from homology"/>
<sequence length="146" mass="16336">MSENQGKMVISLEDLLSQADLLKKQIDELQKAQAELADSLASISSAKDSIEELGKQQEMLVSSDKKGYLMFRIQQQPQSKVLVYLGLAYYAEVELPTAIKILESRENELNQALQDINSKLSESINAYSQIAEILKSIQQQSNQKGE</sequence>
<gene>
    <name evidence="5" type="primary">pfdA</name>
    <name evidence="8" type="ORF">B6F84_10890</name>
</gene>
<dbReference type="HAMAP" id="MF_00308">
    <property type="entry name" value="PfdA"/>
    <property type="match status" value="1"/>
</dbReference>
<dbReference type="EMBL" id="CP020477">
    <property type="protein sequence ID" value="ARM76476.1"/>
    <property type="molecule type" value="Genomic_DNA"/>
</dbReference>
<dbReference type="GO" id="GO:0051082">
    <property type="term" value="F:unfolded protein binding"/>
    <property type="evidence" value="ECO:0007669"/>
    <property type="project" value="UniProtKB-UniRule"/>
</dbReference>
<keyword evidence="9" id="KW-1185">Reference proteome</keyword>
<evidence type="ECO:0000256" key="7">
    <source>
        <dbReference type="SAM" id="Coils"/>
    </source>
</evidence>
<comment type="similarity">
    <text evidence="1">Belongs to the prefoldin subunit alpha family.</text>
</comment>
<dbReference type="OrthoDB" id="19084at2157"/>
<keyword evidence="7" id="KW-0175">Coiled coil</keyword>
<dbReference type="STRING" id="282676.B6F84_10890"/>
<evidence type="ECO:0000256" key="1">
    <source>
        <dbReference type="ARBA" id="ARBA00010048"/>
    </source>
</evidence>
<dbReference type="InterPro" id="IPR011599">
    <property type="entry name" value="PFD_alpha_archaea"/>
</dbReference>
<dbReference type="GO" id="GO:0006457">
    <property type="term" value="P:protein folding"/>
    <property type="evidence" value="ECO:0007669"/>
    <property type="project" value="UniProtKB-UniRule"/>
</dbReference>
<dbReference type="Proteomes" id="UP000193404">
    <property type="component" value="Chromosome"/>
</dbReference>
<evidence type="ECO:0000256" key="3">
    <source>
        <dbReference type="ARBA" id="ARBA00023186"/>
    </source>
</evidence>
<dbReference type="AlphaFoldDB" id="A0A1W6K1S6"/>
<evidence type="ECO:0000256" key="2">
    <source>
        <dbReference type="ARBA" id="ARBA00011716"/>
    </source>
</evidence>
<evidence type="ECO:0000313" key="8">
    <source>
        <dbReference type="EMBL" id="ARM76476.1"/>
    </source>
</evidence>
<dbReference type="Gene3D" id="1.10.287.370">
    <property type="match status" value="1"/>
</dbReference>
<dbReference type="GeneID" id="41591437"/>
<keyword evidence="3 5" id="KW-0143">Chaperone</keyword>
<evidence type="ECO:0000313" key="9">
    <source>
        <dbReference type="Proteomes" id="UP000193404"/>
    </source>
</evidence>